<evidence type="ECO:0000256" key="1">
    <source>
        <dbReference type="ARBA" id="ARBA00001946"/>
    </source>
</evidence>
<comment type="catalytic activity">
    <reaction evidence="6">
        <text>5 isopentenyl diphosphate + (2E,6E)-farnesyl diphosphate = all-trans-octaprenyl diphosphate + 5 diphosphate</text>
        <dbReference type="Rhea" id="RHEA:27798"/>
        <dbReference type="ChEBI" id="CHEBI:33019"/>
        <dbReference type="ChEBI" id="CHEBI:57711"/>
        <dbReference type="ChEBI" id="CHEBI:128769"/>
        <dbReference type="ChEBI" id="CHEBI:175763"/>
        <dbReference type="EC" id="2.5.1.90"/>
    </reaction>
</comment>
<dbReference type="SUPFAM" id="SSF48576">
    <property type="entry name" value="Terpenoid synthases"/>
    <property type="match status" value="1"/>
</dbReference>
<dbReference type="NCBIfam" id="NF008140">
    <property type="entry name" value="PRK10888.1"/>
    <property type="match status" value="1"/>
</dbReference>
<dbReference type="FunFam" id="1.10.600.10:FF:000002">
    <property type="entry name" value="Octaprenyl diphosphate synthase"/>
    <property type="match status" value="1"/>
</dbReference>
<dbReference type="PROSITE" id="PS00723">
    <property type="entry name" value="POLYPRENYL_SYNTHASE_1"/>
    <property type="match status" value="1"/>
</dbReference>
<dbReference type="SFLD" id="SFLDS00005">
    <property type="entry name" value="Isoprenoid_Synthase_Type_I"/>
    <property type="match status" value="1"/>
</dbReference>
<dbReference type="InterPro" id="IPR033749">
    <property type="entry name" value="Polyprenyl_synt_CS"/>
</dbReference>
<evidence type="ECO:0000256" key="10">
    <source>
        <dbReference type="ARBA" id="ARBA00079637"/>
    </source>
</evidence>
<gene>
    <name evidence="13" type="primary">ispB</name>
    <name evidence="13" type="ORF">GNP35_08770</name>
</gene>
<evidence type="ECO:0000256" key="12">
    <source>
        <dbReference type="RuleBase" id="RU004466"/>
    </source>
</evidence>
<dbReference type="InterPro" id="IPR008949">
    <property type="entry name" value="Isoprenoid_synthase_dom_sf"/>
</dbReference>
<evidence type="ECO:0000313" key="13">
    <source>
        <dbReference type="EMBL" id="MUH72577.1"/>
    </source>
</evidence>
<dbReference type="GO" id="GO:0106350">
    <property type="term" value="F:all-trans-octaprenyl-diphosphate synthase activity"/>
    <property type="evidence" value="ECO:0007669"/>
    <property type="project" value="UniProtKB-EC"/>
</dbReference>
<evidence type="ECO:0000256" key="2">
    <source>
        <dbReference type="ARBA" id="ARBA00006706"/>
    </source>
</evidence>
<evidence type="ECO:0000313" key="14">
    <source>
        <dbReference type="Proteomes" id="UP000439994"/>
    </source>
</evidence>
<dbReference type="OrthoDB" id="9805316at2"/>
<dbReference type="GO" id="GO:0008299">
    <property type="term" value="P:isoprenoid biosynthetic process"/>
    <property type="evidence" value="ECO:0007669"/>
    <property type="project" value="InterPro"/>
</dbReference>
<evidence type="ECO:0000256" key="6">
    <source>
        <dbReference type="ARBA" id="ARBA00051506"/>
    </source>
</evidence>
<dbReference type="PANTHER" id="PTHR12001:SF69">
    <property type="entry name" value="ALL TRANS-POLYPRENYL-DIPHOSPHATE SYNTHASE PDSS1"/>
    <property type="match status" value="1"/>
</dbReference>
<comment type="similarity">
    <text evidence="2 12">Belongs to the FPP/GGPP synthase family.</text>
</comment>
<comment type="function">
    <text evidence="7">Supplies octaprenyl diphosphate, the precursor for the side chain of the isoprenoid quinones ubiquinone and menaquinone.</text>
</comment>
<organism evidence="13 14">
    <name type="scientific">Psychrosphaera haliotis</name>
    <dbReference type="NCBI Taxonomy" id="555083"/>
    <lineage>
        <taxon>Bacteria</taxon>
        <taxon>Pseudomonadati</taxon>
        <taxon>Pseudomonadota</taxon>
        <taxon>Gammaproteobacteria</taxon>
        <taxon>Alteromonadales</taxon>
        <taxon>Pseudoalteromonadaceae</taxon>
        <taxon>Psychrosphaera</taxon>
    </lineage>
</organism>
<evidence type="ECO:0000256" key="3">
    <source>
        <dbReference type="ARBA" id="ARBA00022679"/>
    </source>
</evidence>
<evidence type="ECO:0000256" key="7">
    <source>
        <dbReference type="ARBA" id="ARBA00055029"/>
    </source>
</evidence>
<dbReference type="PROSITE" id="PS00444">
    <property type="entry name" value="POLYPRENYL_SYNTHASE_2"/>
    <property type="match status" value="1"/>
</dbReference>
<dbReference type="RefSeq" id="WP_155695742.1">
    <property type="nucleotide sequence ID" value="NZ_WOCD01000003.1"/>
</dbReference>
<reference evidence="13 14" key="1">
    <citation type="submission" date="2019-11" db="EMBL/GenBank/DDBJ databases">
        <title>P. haliotis isolates from Z. marina roots.</title>
        <authorList>
            <person name="Cohen M."/>
            <person name="Jospin G."/>
            <person name="Eisen J.A."/>
            <person name="Coil D.A."/>
        </authorList>
    </citation>
    <scope>NUCLEOTIDE SEQUENCE [LARGE SCALE GENOMIC DNA]</scope>
    <source>
        <strain evidence="13 14">UCD-MCMsp1aY</strain>
    </source>
</reference>
<dbReference type="AlphaFoldDB" id="A0A6N8FBP0"/>
<dbReference type="GO" id="GO:0046872">
    <property type="term" value="F:metal ion binding"/>
    <property type="evidence" value="ECO:0007669"/>
    <property type="project" value="UniProtKB-KW"/>
</dbReference>
<evidence type="ECO:0000256" key="4">
    <source>
        <dbReference type="ARBA" id="ARBA00022723"/>
    </source>
</evidence>
<evidence type="ECO:0000256" key="9">
    <source>
        <dbReference type="ARBA" id="ARBA00072473"/>
    </source>
</evidence>
<comment type="cofactor">
    <cofactor evidence="1">
        <name>Mg(2+)</name>
        <dbReference type="ChEBI" id="CHEBI:18420"/>
    </cofactor>
</comment>
<keyword evidence="3 12" id="KW-0808">Transferase</keyword>
<dbReference type="CDD" id="cd00685">
    <property type="entry name" value="Trans_IPPS_HT"/>
    <property type="match status" value="1"/>
</dbReference>
<dbReference type="EC" id="2.5.1.90" evidence="8"/>
<protein>
    <recommendedName>
        <fullName evidence="9">Octaprenyl diphosphate synthase</fullName>
        <ecNumber evidence="8">2.5.1.90</ecNumber>
    </recommendedName>
    <alternativeName>
        <fullName evidence="11">All-trans-octaprenyl-diphosphate synthase</fullName>
    </alternativeName>
    <alternativeName>
        <fullName evidence="10">Octaprenyl pyrophosphate synthase</fullName>
    </alternativeName>
</protein>
<keyword evidence="5" id="KW-0460">Magnesium</keyword>
<evidence type="ECO:0000256" key="5">
    <source>
        <dbReference type="ARBA" id="ARBA00022842"/>
    </source>
</evidence>
<dbReference type="InterPro" id="IPR000092">
    <property type="entry name" value="Polyprenyl_synt"/>
</dbReference>
<dbReference type="PANTHER" id="PTHR12001">
    <property type="entry name" value="GERANYLGERANYL PYROPHOSPHATE SYNTHASE"/>
    <property type="match status" value="1"/>
</dbReference>
<sequence length="323" mass="35347">MNIKNILELAENDMQEVNACIAAQLKSDVALINQLGMYIVNSGGKRIRPMLTVLAAQALGYKGDKHHTLAAIIEFIHTATLLHDDVVDESTLRRGKETANAVFGNQASVLVGDFLYTRSFQMMVTLDSMRVMNILADATNTISEGEVLQLMNCNDPDTTEKSYFDVIYGKTARLFEAATQLAAIISGANENIEKAMQLYGMHLGTAFQLIDDVMDYSSDADDMGKNVGDDLAEGKPTLPLLYAMWNGNEQQTALIKDAIENANGMDNFDAIMLALKETKAIEYVTEKAEIEADKAIEALSLIQDNPFKQALIGLAHTAVNRTA</sequence>
<name>A0A6N8FBP0_9GAMM</name>
<keyword evidence="14" id="KW-1185">Reference proteome</keyword>
<dbReference type="EMBL" id="WOCD01000003">
    <property type="protein sequence ID" value="MUH72577.1"/>
    <property type="molecule type" value="Genomic_DNA"/>
</dbReference>
<dbReference type="Proteomes" id="UP000439994">
    <property type="component" value="Unassembled WGS sequence"/>
</dbReference>
<comment type="caution">
    <text evidence="13">The sequence shown here is derived from an EMBL/GenBank/DDBJ whole genome shotgun (WGS) entry which is preliminary data.</text>
</comment>
<evidence type="ECO:0000256" key="8">
    <source>
        <dbReference type="ARBA" id="ARBA00066511"/>
    </source>
</evidence>
<accession>A0A6N8FBP0</accession>
<evidence type="ECO:0000256" key="11">
    <source>
        <dbReference type="ARBA" id="ARBA00083124"/>
    </source>
</evidence>
<dbReference type="Pfam" id="PF00348">
    <property type="entry name" value="polyprenyl_synt"/>
    <property type="match status" value="1"/>
</dbReference>
<dbReference type="Gene3D" id="1.10.600.10">
    <property type="entry name" value="Farnesyl Diphosphate Synthase"/>
    <property type="match status" value="1"/>
</dbReference>
<proteinExistence type="inferred from homology"/>
<keyword evidence="4" id="KW-0479">Metal-binding</keyword>